<dbReference type="EMBL" id="LATL02000361">
    <property type="protein sequence ID" value="KKD38675.1"/>
    <property type="molecule type" value="Genomic_DNA"/>
</dbReference>
<evidence type="ECO:0000313" key="1">
    <source>
        <dbReference type="EMBL" id="KKD38675.1"/>
    </source>
</evidence>
<dbReference type="PATRIC" id="fig|1637645.4.peg.7127"/>
<proteinExistence type="predicted"/>
<accession>A0A0F5YKH1</accession>
<organism evidence="1 2">
    <name type="scientific">Limnoraphis robusta CS-951</name>
    <dbReference type="NCBI Taxonomy" id="1637645"/>
    <lineage>
        <taxon>Bacteria</taxon>
        <taxon>Bacillati</taxon>
        <taxon>Cyanobacteriota</taxon>
        <taxon>Cyanophyceae</taxon>
        <taxon>Oscillatoriophycideae</taxon>
        <taxon>Oscillatoriales</taxon>
        <taxon>Sirenicapillariaceae</taxon>
        <taxon>Limnoraphis</taxon>
    </lineage>
</organism>
<gene>
    <name evidence="1" type="ORF">WN50_07495</name>
</gene>
<evidence type="ECO:0008006" key="3">
    <source>
        <dbReference type="Google" id="ProtNLM"/>
    </source>
</evidence>
<sequence>MTSQDQEFEQALSQVERSLVGIKQRYAQVKRDQRRQAELKNRIDQVIPELRQTRSRQLREELRQIEAELETIELNLESSLFTWGSLKEPFWQAVRFGGLGIILGWILKSLAG</sequence>
<evidence type="ECO:0000313" key="2">
    <source>
        <dbReference type="Proteomes" id="UP000033607"/>
    </source>
</evidence>
<protein>
    <recommendedName>
        <fullName evidence="3">DUF2203 domain-containing protein</fullName>
    </recommendedName>
</protein>
<dbReference type="OrthoDB" id="565202at2"/>
<dbReference type="Proteomes" id="UP000033607">
    <property type="component" value="Unassembled WGS sequence"/>
</dbReference>
<dbReference type="RefSeq" id="WP_046277902.1">
    <property type="nucleotide sequence ID" value="NZ_LATL02000361.1"/>
</dbReference>
<comment type="caution">
    <text evidence="1">The sequence shown here is derived from an EMBL/GenBank/DDBJ whole genome shotgun (WGS) entry which is preliminary data.</text>
</comment>
<reference evidence="1 2" key="1">
    <citation type="submission" date="2015-06" db="EMBL/GenBank/DDBJ databases">
        <title>Draft genome assembly of filamentous brackish cyanobacterium Limnoraphis robusta strain CS-951.</title>
        <authorList>
            <person name="Willis A."/>
            <person name="Parks M."/>
            <person name="Burford M.A."/>
        </authorList>
    </citation>
    <scope>NUCLEOTIDE SEQUENCE [LARGE SCALE GENOMIC DNA]</scope>
    <source>
        <strain evidence="1 2">CS-951</strain>
    </source>
</reference>
<dbReference type="AlphaFoldDB" id="A0A0F5YKH1"/>
<name>A0A0F5YKH1_9CYAN</name>